<dbReference type="InterPro" id="IPR001633">
    <property type="entry name" value="EAL_dom"/>
</dbReference>
<feature type="transmembrane region" description="Helical" evidence="6">
    <location>
        <begin position="36"/>
        <end position="54"/>
    </location>
</feature>
<dbReference type="Gene3D" id="3.30.70.270">
    <property type="match status" value="1"/>
</dbReference>
<keyword evidence="2" id="KW-1003">Cell membrane</keyword>
<dbReference type="SUPFAM" id="SSF55073">
    <property type="entry name" value="Nucleotide cyclase"/>
    <property type="match status" value="1"/>
</dbReference>
<evidence type="ECO:0000256" key="4">
    <source>
        <dbReference type="ARBA" id="ARBA00022989"/>
    </source>
</evidence>
<dbReference type="EMBL" id="CABVHQ010000075">
    <property type="protein sequence ID" value="VVO32612.1"/>
    <property type="molecule type" value="Genomic_DNA"/>
</dbReference>
<keyword evidence="4 6" id="KW-1133">Transmembrane helix</keyword>
<dbReference type="Gene3D" id="3.30.450.20">
    <property type="entry name" value="PAS domain"/>
    <property type="match status" value="2"/>
</dbReference>
<feature type="transmembrane region" description="Helical" evidence="6">
    <location>
        <begin position="159"/>
        <end position="178"/>
    </location>
</feature>
<feature type="domain" description="EAL" evidence="9">
    <location>
        <begin position="618"/>
        <end position="872"/>
    </location>
</feature>
<dbReference type="GO" id="GO:0000155">
    <property type="term" value="F:phosphorelay sensor kinase activity"/>
    <property type="evidence" value="ECO:0007669"/>
    <property type="project" value="InterPro"/>
</dbReference>
<protein>
    <recommendedName>
        <fullName evidence="13">Histidine kinase</fullName>
    </recommendedName>
</protein>
<feature type="domain" description="PAC" evidence="8">
    <location>
        <begin position="387"/>
        <end position="439"/>
    </location>
</feature>
<dbReference type="PROSITE" id="PS50887">
    <property type="entry name" value="GGDEF"/>
    <property type="match status" value="1"/>
</dbReference>
<feature type="domain" description="GGDEF" evidence="10">
    <location>
        <begin position="471"/>
        <end position="609"/>
    </location>
</feature>
<dbReference type="NCBIfam" id="TIGR00254">
    <property type="entry name" value="GGDEF"/>
    <property type="match status" value="1"/>
</dbReference>
<dbReference type="PANTHER" id="PTHR44757">
    <property type="entry name" value="DIGUANYLATE CYCLASE DGCP"/>
    <property type="match status" value="1"/>
</dbReference>
<dbReference type="Pfam" id="PF00990">
    <property type="entry name" value="GGDEF"/>
    <property type="match status" value="1"/>
</dbReference>
<dbReference type="Pfam" id="PF07694">
    <property type="entry name" value="5TM-5TMR_LYT"/>
    <property type="match status" value="1"/>
</dbReference>
<evidence type="ECO:0008006" key="13">
    <source>
        <dbReference type="Google" id="ProtNLM"/>
    </source>
</evidence>
<evidence type="ECO:0000259" key="10">
    <source>
        <dbReference type="PROSITE" id="PS50887"/>
    </source>
</evidence>
<evidence type="ECO:0000259" key="7">
    <source>
        <dbReference type="PROSITE" id="PS50112"/>
    </source>
</evidence>
<evidence type="ECO:0000313" key="12">
    <source>
        <dbReference type="Proteomes" id="UP000337909"/>
    </source>
</evidence>
<name>A0A5E7F1I5_PSEFL</name>
<dbReference type="Gene3D" id="3.20.20.450">
    <property type="entry name" value="EAL domain"/>
    <property type="match status" value="1"/>
</dbReference>
<comment type="subcellular location">
    <subcellularLocation>
        <location evidence="1">Cell membrane</location>
        <topology evidence="1">Multi-pass membrane protein</topology>
    </subcellularLocation>
</comment>
<dbReference type="SUPFAM" id="SSF55785">
    <property type="entry name" value="PYP-like sensor domain (PAS domain)"/>
    <property type="match status" value="2"/>
</dbReference>
<dbReference type="PROSITE" id="PS50113">
    <property type="entry name" value="PAC"/>
    <property type="match status" value="1"/>
</dbReference>
<organism evidence="11 12">
    <name type="scientific">Pseudomonas fluorescens</name>
    <dbReference type="NCBI Taxonomy" id="294"/>
    <lineage>
        <taxon>Bacteria</taxon>
        <taxon>Pseudomonadati</taxon>
        <taxon>Pseudomonadota</taxon>
        <taxon>Gammaproteobacteria</taxon>
        <taxon>Pseudomonadales</taxon>
        <taxon>Pseudomonadaceae</taxon>
        <taxon>Pseudomonas</taxon>
    </lineage>
</organism>
<gene>
    <name evidence="11" type="ORF">PS691_05063</name>
</gene>
<dbReference type="InterPro" id="IPR035919">
    <property type="entry name" value="EAL_sf"/>
</dbReference>
<dbReference type="InterPro" id="IPR052155">
    <property type="entry name" value="Biofilm_reg_signaling"/>
</dbReference>
<dbReference type="PROSITE" id="PS50883">
    <property type="entry name" value="EAL"/>
    <property type="match status" value="1"/>
</dbReference>
<dbReference type="Pfam" id="PF13426">
    <property type="entry name" value="PAS_9"/>
    <property type="match status" value="1"/>
</dbReference>
<dbReference type="PROSITE" id="PS50112">
    <property type="entry name" value="PAS"/>
    <property type="match status" value="1"/>
</dbReference>
<dbReference type="CDD" id="cd01948">
    <property type="entry name" value="EAL"/>
    <property type="match status" value="1"/>
</dbReference>
<dbReference type="CDD" id="cd00130">
    <property type="entry name" value="PAS"/>
    <property type="match status" value="1"/>
</dbReference>
<dbReference type="InterPro" id="IPR043128">
    <property type="entry name" value="Rev_trsase/Diguanyl_cyclase"/>
</dbReference>
<evidence type="ECO:0000259" key="9">
    <source>
        <dbReference type="PROSITE" id="PS50883"/>
    </source>
</evidence>
<dbReference type="NCBIfam" id="TIGR00229">
    <property type="entry name" value="sensory_box"/>
    <property type="match status" value="2"/>
</dbReference>
<evidence type="ECO:0000256" key="6">
    <source>
        <dbReference type="SAM" id="Phobius"/>
    </source>
</evidence>
<dbReference type="InterPro" id="IPR000014">
    <property type="entry name" value="PAS"/>
</dbReference>
<dbReference type="CDD" id="cd01949">
    <property type="entry name" value="GGDEF"/>
    <property type="match status" value="1"/>
</dbReference>
<feature type="transmembrane region" description="Helical" evidence="6">
    <location>
        <begin position="66"/>
        <end position="93"/>
    </location>
</feature>
<evidence type="ECO:0000313" key="11">
    <source>
        <dbReference type="EMBL" id="VVO32612.1"/>
    </source>
</evidence>
<dbReference type="SMART" id="SM00267">
    <property type="entry name" value="GGDEF"/>
    <property type="match status" value="1"/>
</dbReference>
<dbReference type="SUPFAM" id="SSF141868">
    <property type="entry name" value="EAL domain-like"/>
    <property type="match status" value="1"/>
</dbReference>
<dbReference type="InterPro" id="IPR035965">
    <property type="entry name" value="PAS-like_dom_sf"/>
</dbReference>
<reference evidence="11 12" key="1">
    <citation type="submission" date="2019-09" db="EMBL/GenBank/DDBJ databases">
        <authorList>
            <person name="Chandra G."/>
            <person name="Truman W A."/>
        </authorList>
    </citation>
    <scope>NUCLEOTIDE SEQUENCE [LARGE SCALE GENOMIC DNA]</scope>
    <source>
        <strain evidence="11">PS691</strain>
    </source>
</reference>
<evidence type="ECO:0000256" key="2">
    <source>
        <dbReference type="ARBA" id="ARBA00022475"/>
    </source>
</evidence>
<sequence length="900" mass="99514">MIISLINAAALLLALCWLHAFITCRLDEHSTTIQLVSGLLFGATCVIGMLNPISPEPGIFFDGRNVVLSMAALFSGPLVAGVAGLIAGTYRIWMGGSGMAYGLAEIGLSILLGLSYRHFFQRGTFSIGPWQLWSLGLSIQALDLLLLPAALAASSREHTAVPLILIMPIATVVLGLMLREIAQRKRTELALQLRESRLRAITEAIPDTLMVLDEDGLYLEVAPSRTETHTDALTTRIGQSVHNILPQSEAERFMFFIRQTLANDSPQLIEYTQQSADGIKVLEGYAQRLGIQLNGKQAVVVLARDITQRVDDEHELRIAAAAFETQQGMIITDEFHRILRVNQAFSTITGYSREEAIGQRTSLLSSGRQSLAFYQSMWQQLKTVDRWQGEICNRRKNGEIFPGWLSISAVRNAQGQVINYIASIDDTSERKVAEERIQRLAFFDGLTDLPNRSLLLDRLQHALDSCVRSGECAALMFLDLDGFKNINDLHGHHIGDKVLALAAARLNGAVRASDTVARLGGDEFVVLLEHLDKQPEKAAMQAEHVTTSLLTKLGEPYQIDELELRSSVSIGVTLFNDRSCSIDELMQRADLSMYEAKAAGKHTVRFFDPRMQEAVSARLNLEQDIRRGLGSEEFIPYLQPQLDHTGRLIGAEVLARWQHPQRGLLSPAAFIEVAEQAGLIAALDSQMLHKACHQLALWRRESATASLSLSVNLSARLLYQANFVERLLQLLEQSGADPHRLKLELTETLLLDDLPGAIARIIELKTHGVRFSLDDFGTGYSSLAYLQQLSLDQLKIDQSFVRKLPTDTNSLAIVRAICTLASSLQLEVIAEGVESHEQYMALLELGCRSFQGYLFGRPMPLSEFEHLLPANTPEVESIEPVSLTSARIDVVGRSSCVILS</sequence>
<dbReference type="RefSeq" id="WP_224788296.1">
    <property type="nucleotide sequence ID" value="NZ_CABVHQ010000075.1"/>
</dbReference>
<accession>A0A5E7F1I5</accession>
<dbReference type="AlphaFoldDB" id="A0A5E7F1I5"/>
<evidence type="ECO:0000256" key="5">
    <source>
        <dbReference type="ARBA" id="ARBA00023136"/>
    </source>
</evidence>
<dbReference type="SMART" id="SM00086">
    <property type="entry name" value="PAC"/>
    <property type="match status" value="2"/>
</dbReference>
<keyword evidence="3 6" id="KW-0812">Transmembrane</keyword>
<evidence type="ECO:0000256" key="3">
    <source>
        <dbReference type="ARBA" id="ARBA00022692"/>
    </source>
</evidence>
<dbReference type="InterPro" id="IPR001610">
    <property type="entry name" value="PAC"/>
</dbReference>
<dbReference type="InterPro" id="IPR000160">
    <property type="entry name" value="GGDEF_dom"/>
</dbReference>
<feature type="transmembrane region" description="Helical" evidence="6">
    <location>
        <begin position="99"/>
        <end position="120"/>
    </location>
</feature>
<dbReference type="InterPro" id="IPR029787">
    <property type="entry name" value="Nucleotide_cyclase"/>
</dbReference>
<dbReference type="InterPro" id="IPR000700">
    <property type="entry name" value="PAS-assoc_C"/>
</dbReference>
<feature type="domain" description="PAS" evidence="7">
    <location>
        <begin position="312"/>
        <end position="359"/>
    </location>
</feature>
<dbReference type="PANTHER" id="PTHR44757:SF2">
    <property type="entry name" value="BIOFILM ARCHITECTURE MAINTENANCE PROTEIN MBAA"/>
    <property type="match status" value="1"/>
</dbReference>
<dbReference type="GO" id="GO:0071555">
    <property type="term" value="P:cell wall organization"/>
    <property type="evidence" value="ECO:0007669"/>
    <property type="project" value="InterPro"/>
</dbReference>
<dbReference type="GO" id="GO:0005886">
    <property type="term" value="C:plasma membrane"/>
    <property type="evidence" value="ECO:0007669"/>
    <property type="project" value="UniProtKB-SubCell"/>
</dbReference>
<dbReference type="SMART" id="SM00052">
    <property type="entry name" value="EAL"/>
    <property type="match status" value="1"/>
</dbReference>
<proteinExistence type="predicted"/>
<dbReference type="InterPro" id="IPR011620">
    <property type="entry name" value="Sig_transdc_His_kinase_LytS_TM"/>
</dbReference>
<dbReference type="Pfam" id="PF00563">
    <property type="entry name" value="EAL"/>
    <property type="match status" value="1"/>
</dbReference>
<keyword evidence="5 6" id="KW-0472">Membrane</keyword>
<evidence type="ECO:0000256" key="1">
    <source>
        <dbReference type="ARBA" id="ARBA00004651"/>
    </source>
</evidence>
<dbReference type="Proteomes" id="UP000337909">
    <property type="component" value="Unassembled WGS sequence"/>
</dbReference>
<dbReference type="SMART" id="SM00091">
    <property type="entry name" value="PAS"/>
    <property type="match status" value="2"/>
</dbReference>
<evidence type="ECO:0000259" key="8">
    <source>
        <dbReference type="PROSITE" id="PS50113"/>
    </source>
</evidence>